<gene>
    <name evidence="7" type="ORF">PPAR1163_LOCUS13886</name>
</gene>
<dbReference type="InterPro" id="IPR004838">
    <property type="entry name" value="NHTrfase_class1_PyrdxlP-BS"/>
</dbReference>
<keyword evidence="4" id="KW-0808">Transferase</keyword>
<feature type="domain" description="Aminotransferase class I/classII large" evidence="6">
    <location>
        <begin position="39"/>
        <end position="380"/>
    </location>
</feature>
<evidence type="ECO:0000259" key="6">
    <source>
        <dbReference type="Pfam" id="PF00155"/>
    </source>
</evidence>
<evidence type="ECO:0000256" key="4">
    <source>
        <dbReference type="ARBA" id="ARBA00022679"/>
    </source>
</evidence>
<proteinExistence type="inferred from homology"/>
<keyword evidence="5" id="KW-0663">Pyridoxal phosphate</keyword>
<evidence type="ECO:0000256" key="3">
    <source>
        <dbReference type="ARBA" id="ARBA00022576"/>
    </source>
</evidence>
<dbReference type="Gene3D" id="3.40.640.10">
    <property type="entry name" value="Type I PLP-dependent aspartate aminotransferase-like (Major domain)"/>
    <property type="match status" value="1"/>
</dbReference>
<comment type="similarity">
    <text evidence="2">Belongs to the class-I pyridoxal-phosphate-dependent aminotransferase family.</text>
</comment>
<dbReference type="GO" id="GO:0008483">
    <property type="term" value="F:transaminase activity"/>
    <property type="evidence" value="ECO:0007669"/>
    <property type="project" value="UniProtKB-KW"/>
</dbReference>
<dbReference type="GO" id="GO:0030170">
    <property type="term" value="F:pyridoxal phosphate binding"/>
    <property type="evidence" value="ECO:0007669"/>
    <property type="project" value="InterPro"/>
</dbReference>
<dbReference type="InterPro" id="IPR004839">
    <property type="entry name" value="Aminotransferase_I/II_large"/>
</dbReference>
<dbReference type="PROSITE" id="PS00105">
    <property type="entry name" value="AA_TRANSFER_CLASS_1"/>
    <property type="match status" value="1"/>
</dbReference>
<dbReference type="AlphaFoldDB" id="A0A7S1XR07"/>
<dbReference type="InterPro" id="IPR050596">
    <property type="entry name" value="AspAT/PAT-like"/>
</dbReference>
<dbReference type="InterPro" id="IPR015424">
    <property type="entry name" value="PyrdxlP-dep_Trfase"/>
</dbReference>
<evidence type="ECO:0000313" key="7">
    <source>
        <dbReference type="EMBL" id="CAD9255516.1"/>
    </source>
</evidence>
<dbReference type="EMBL" id="HBGJ01021390">
    <property type="protein sequence ID" value="CAD9255516.1"/>
    <property type="molecule type" value="Transcribed_RNA"/>
</dbReference>
<evidence type="ECO:0000256" key="5">
    <source>
        <dbReference type="ARBA" id="ARBA00022898"/>
    </source>
</evidence>
<dbReference type="PANTHER" id="PTHR46383:SF5">
    <property type="entry name" value="AMINOTRANSFERASE CLASS I_CLASSII DOMAIN-CONTAINING PROTEIN"/>
    <property type="match status" value="1"/>
</dbReference>
<comment type="cofactor">
    <cofactor evidence="1">
        <name>pyridoxal 5'-phosphate</name>
        <dbReference type="ChEBI" id="CHEBI:597326"/>
    </cofactor>
</comment>
<dbReference type="GO" id="GO:0006520">
    <property type="term" value="P:amino acid metabolic process"/>
    <property type="evidence" value="ECO:0007669"/>
    <property type="project" value="InterPro"/>
</dbReference>
<dbReference type="InterPro" id="IPR015421">
    <property type="entry name" value="PyrdxlP-dep_Trfase_major"/>
</dbReference>
<name>A0A7S1XR07_9STRA</name>
<protein>
    <recommendedName>
        <fullName evidence="6">Aminotransferase class I/classII large domain-containing protein</fullName>
    </recommendedName>
</protein>
<dbReference type="SUPFAM" id="SSF53383">
    <property type="entry name" value="PLP-dependent transferases"/>
    <property type="match status" value="1"/>
</dbReference>
<sequence length="397" mass="41544">MSAAEPSPSRRIAATDEPCIVAMQRVLASAAPPADKAPMLSLAQGIVYWGPPAEALGDAAAAVSQSVTSAYGADDGAPELRQKIQGKLEAENGLSGVQVMLTSGANQAFMNVVMALVDPGDKVGVVPPFYFNHVMALQMNAAEIVHLEPDPETLLPAVTAESLAGLKMLVLCNPNNPSGVVMSKQHLEEIAAACAAAGTWLVVDNTYEYFVYGDAVHTCVGGPHVVNVFSFSKAYGMMGWRLGYLAYPAALEGALMKVQDTIPICPPIISQTLALKAMDFGRDWVRTHFDVVEANRDTVRGALEAALEGTDGQVFGGDGAIYLFARLPSALPDDGAVVERLAKEHGVVTIPGGACGAPGHFRVAFANLDADTCRRAAARLTEGLRTLLAEATAAAQA</sequence>
<evidence type="ECO:0000256" key="2">
    <source>
        <dbReference type="ARBA" id="ARBA00007441"/>
    </source>
</evidence>
<keyword evidence="3" id="KW-0032">Aminotransferase</keyword>
<evidence type="ECO:0000256" key="1">
    <source>
        <dbReference type="ARBA" id="ARBA00001933"/>
    </source>
</evidence>
<accession>A0A7S1XR07</accession>
<dbReference type="PANTHER" id="PTHR46383">
    <property type="entry name" value="ASPARTATE AMINOTRANSFERASE"/>
    <property type="match status" value="1"/>
</dbReference>
<organism evidence="7">
    <name type="scientific">Phaeomonas parva</name>
    <dbReference type="NCBI Taxonomy" id="124430"/>
    <lineage>
        <taxon>Eukaryota</taxon>
        <taxon>Sar</taxon>
        <taxon>Stramenopiles</taxon>
        <taxon>Ochrophyta</taxon>
        <taxon>Pinguiophyceae</taxon>
        <taxon>Pinguiochrysidales</taxon>
        <taxon>Pinguiochrysidaceae</taxon>
        <taxon>Phaeomonas</taxon>
    </lineage>
</organism>
<dbReference type="CDD" id="cd00609">
    <property type="entry name" value="AAT_like"/>
    <property type="match status" value="1"/>
</dbReference>
<dbReference type="Pfam" id="PF00155">
    <property type="entry name" value="Aminotran_1_2"/>
    <property type="match status" value="1"/>
</dbReference>
<reference evidence="7" key="1">
    <citation type="submission" date="2021-01" db="EMBL/GenBank/DDBJ databases">
        <authorList>
            <person name="Corre E."/>
            <person name="Pelletier E."/>
            <person name="Niang G."/>
            <person name="Scheremetjew M."/>
            <person name="Finn R."/>
            <person name="Kale V."/>
            <person name="Holt S."/>
            <person name="Cochrane G."/>
            <person name="Meng A."/>
            <person name="Brown T."/>
            <person name="Cohen L."/>
        </authorList>
    </citation>
    <scope>NUCLEOTIDE SEQUENCE</scope>
    <source>
        <strain evidence="7">CCMP2877</strain>
    </source>
</reference>